<dbReference type="SUPFAM" id="SSF53649">
    <property type="entry name" value="Alkaline phosphatase-like"/>
    <property type="match status" value="1"/>
</dbReference>
<dbReference type="AlphaFoldDB" id="A0AAE1DDL1"/>
<dbReference type="InterPro" id="IPR002591">
    <property type="entry name" value="Phosphodiest/P_Trfase"/>
</dbReference>
<evidence type="ECO:0000313" key="3">
    <source>
        <dbReference type="Proteomes" id="UP001283361"/>
    </source>
</evidence>
<dbReference type="Gene3D" id="3.30.1360.180">
    <property type="match status" value="1"/>
</dbReference>
<feature type="transmembrane region" description="Helical" evidence="1">
    <location>
        <begin position="426"/>
        <end position="448"/>
    </location>
</feature>
<reference evidence="2" key="1">
    <citation type="journal article" date="2023" name="G3 (Bethesda)">
        <title>A reference genome for the long-term kleptoplast-retaining sea slug Elysia crispata morphotype clarki.</title>
        <authorList>
            <person name="Eastman K.E."/>
            <person name="Pendleton A.L."/>
            <person name="Shaikh M.A."/>
            <person name="Suttiyut T."/>
            <person name="Ogas R."/>
            <person name="Tomko P."/>
            <person name="Gavelis G."/>
            <person name="Widhalm J.R."/>
            <person name="Wisecaver J.H."/>
        </authorList>
    </citation>
    <scope>NUCLEOTIDE SEQUENCE</scope>
    <source>
        <strain evidence="2">ECLA1</strain>
    </source>
</reference>
<dbReference type="PANTHER" id="PTHR10151">
    <property type="entry name" value="ECTONUCLEOTIDE PYROPHOSPHATASE/PHOSPHODIESTERASE"/>
    <property type="match status" value="1"/>
</dbReference>
<dbReference type="EMBL" id="JAWDGP010004193">
    <property type="protein sequence ID" value="KAK3766829.1"/>
    <property type="molecule type" value="Genomic_DNA"/>
</dbReference>
<keyword evidence="1" id="KW-1133">Transmembrane helix</keyword>
<evidence type="ECO:0000313" key="2">
    <source>
        <dbReference type="EMBL" id="KAK3766829.1"/>
    </source>
</evidence>
<dbReference type="Pfam" id="PF01663">
    <property type="entry name" value="Phosphodiest"/>
    <property type="match status" value="1"/>
</dbReference>
<dbReference type="GO" id="GO:0016787">
    <property type="term" value="F:hydrolase activity"/>
    <property type="evidence" value="ECO:0007669"/>
    <property type="project" value="UniProtKB-ARBA"/>
</dbReference>
<gene>
    <name evidence="2" type="ORF">RRG08_051974</name>
</gene>
<protein>
    <submittedName>
        <fullName evidence="2">Uncharacterized protein</fullName>
    </submittedName>
</protein>
<comment type="caution">
    <text evidence="2">The sequence shown here is derived from an EMBL/GenBank/DDBJ whole genome shotgun (WGS) entry which is preliminary data.</text>
</comment>
<evidence type="ECO:0000256" key="1">
    <source>
        <dbReference type="SAM" id="Phobius"/>
    </source>
</evidence>
<organism evidence="2 3">
    <name type="scientific">Elysia crispata</name>
    <name type="common">lettuce slug</name>
    <dbReference type="NCBI Taxonomy" id="231223"/>
    <lineage>
        <taxon>Eukaryota</taxon>
        <taxon>Metazoa</taxon>
        <taxon>Spiralia</taxon>
        <taxon>Lophotrochozoa</taxon>
        <taxon>Mollusca</taxon>
        <taxon>Gastropoda</taxon>
        <taxon>Heterobranchia</taxon>
        <taxon>Euthyneura</taxon>
        <taxon>Panpulmonata</taxon>
        <taxon>Sacoglossa</taxon>
        <taxon>Placobranchoidea</taxon>
        <taxon>Plakobranchidae</taxon>
        <taxon>Elysia</taxon>
    </lineage>
</organism>
<keyword evidence="1" id="KW-0472">Membrane</keyword>
<keyword evidence="1" id="KW-0812">Transmembrane</keyword>
<name>A0AAE1DDL1_9GAST</name>
<proteinExistence type="predicted"/>
<accession>A0AAE1DDL1</accession>
<dbReference type="Gene3D" id="3.40.720.10">
    <property type="entry name" value="Alkaline Phosphatase, subunit A"/>
    <property type="match status" value="1"/>
</dbReference>
<dbReference type="Proteomes" id="UP001283361">
    <property type="component" value="Unassembled WGS sequence"/>
</dbReference>
<dbReference type="InterPro" id="IPR017850">
    <property type="entry name" value="Alkaline_phosphatase_core_sf"/>
</dbReference>
<sequence length="500" mass="57127">MKKSEERKIVIFFALTTCYIIKCAAHKEHTNGLSSKLLIISFDGFRWDYLQKTNTPNFDKFLRGGVHARLGLKNAFVTNTFPNHFTLVTGMWENIHGIINNEMYDPVLNETFAPWMKKALSDPAWFSVGAEPIWVTNQLQKPNGRSGVIMWVGADAPIKWVQPSRFIPFNESIKEYDKVDTLIKWFTDQYPINLGLLYSMQPDEDGHVYGPDSTEVIDRIAQLDEVVGYLLDQLERHHLLEDLNIIITSDHGFSSTPKEKEINLDAFIDASSYMITGLSPVANIWPKEAKMEEIFQNLTRGASHNGHFIVYKKEDIPDTFHYKYNRRIPPILAVAENHFSFSTEKEPWSMLGDHGYSNSYQDMHPFFLAMGPSFKKGYSVDTFNSVDVYSLMCHLLQLRPAPNNGSMSVVKTLLLEQEESTSMMTFMTYLIGGLLVSSVASIFMFGVCRYRRYLSSQKRFDYSHMGVRSNLSTFVGSTMTRELSSPEKVSSIFPLMSDSD</sequence>
<dbReference type="PANTHER" id="PTHR10151:SF120">
    <property type="entry name" value="BIS(5'-ADENOSYL)-TRIPHOSPHATASE"/>
    <property type="match status" value="1"/>
</dbReference>
<dbReference type="CDD" id="cd16018">
    <property type="entry name" value="Enpp"/>
    <property type="match status" value="1"/>
</dbReference>
<keyword evidence="3" id="KW-1185">Reference proteome</keyword>